<evidence type="ECO:0000313" key="14">
    <source>
        <dbReference type="Proteomes" id="UP000553798"/>
    </source>
</evidence>
<evidence type="ECO:0000256" key="4">
    <source>
        <dbReference type="ARBA" id="ARBA00022722"/>
    </source>
</evidence>
<dbReference type="GO" id="GO:0006364">
    <property type="term" value="P:rRNA processing"/>
    <property type="evidence" value="ECO:0007669"/>
    <property type="project" value="UniProtKB-KW"/>
</dbReference>
<evidence type="ECO:0000256" key="6">
    <source>
        <dbReference type="ARBA" id="ARBA00022835"/>
    </source>
</evidence>
<dbReference type="InterPro" id="IPR022966">
    <property type="entry name" value="RNase_II/R_CS"/>
</dbReference>
<keyword evidence="3" id="KW-0698">rRNA processing</keyword>
<evidence type="ECO:0000313" key="13">
    <source>
        <dbReference type="EMBL" id="NXT15548.1"/>
    </source>
</evidence>
<dbReference type="InterPro" id="IPR041505">
    <property type="entry name" value="Dis3_CSD2"/>
</dbReference>
<dbReference type="Pfam" id="PF17215">
    <property type="entry name" value="Rrp44_S1"/>
    <property type="match status" value="1"/>
</dbReference>
<dbReference type="GO" id="GO:0000176">
    <property type="term" value="C:nuclear exosome (RNase complex)"/>
    <property type="evidence" value="ECO:0007669"/>
    <property type="project" value="UniProtKB-ARBA"/>
</dbReference>
<feature type="non-terminal residue" evidence="13">
    <location>
        <position position="1"/>
    </location>
</feature>
<keyword evidence="4" id="KW-0540">Nuclease</keyword>
<evidence type="ECO:0000256" key="10">
    <source>
        <dbReference type="ARBA" id="ARBA00077221"/>
    </source>
</evidence>
<dbReference type="SMART" id="SM00955">
    <property type="entry name" value="RNB"/>
    <property type="match status" value="1"/>
</dbReference>
<proteinExistence type="inferred from homology"/>
<reference evidence="13 14" key="1">
    <citation type="submission" date="2019-09" db="EMBL/GenBank/DDBJ databases">
        <title>Bird 10,000 Genomes (B10K) Project - Family phase.</title>
        <authorList>
            <person name="Zhang G."/>
        </authorList>
    </citation>
    <scope>NUCLEOTIDE SEQUENCE [LARGE SCALE GENOMIC DNA]</scope>
    <source>
        <strain evidence="13">B10K-DU-012-46</strain>
    </source>
</reference>
<dbReference type="FunFam" id="2.40.50.700:FF:000001">
    <property type="entry name" value="Exosome complex exonuclease exoribonuclease (Rrp44)"/>
    <property type="match status" value="1"/>
</dbReference>
<dbReference type="PANTHER" id="PTHR23355">
    <property type="entry name" value="RIBONUCLEASE"/>
    <property type="match status" value="1"/>
</dbReference>
<dbReference type="Gene3D" id="2.40.50.690">
    <property type="match status" value="1"/>
</dbReference>
<keyword evidence="6" id="KW-0271">Exosome</keyword>
<keyword evidence="9" id="KW-0539">Nucleus</keyword>
<dbReference type="Pfam" id="PF17849">
    <property type="entry name" value="OB_Dis3"/>
    <property type="match status" value="1"/>
</dbReference>
<dbReference type="SUPFAM" id="SSF50249">
    <property type="entry name" value="Nucleic acid-binding proteins"/>
    <property type="match status" value="3"/>
</dbReference>
<evidence type="ECO:0000256" key="8">
    <source>
        <dbReference type="ARBA" id="ARBA00022884"/>
    </source>
</evidence>
<keyword evidence="8" id="KW-0694">RNA-binding</keyword>
<dbReference type="InterPro" id="IPR033771">
    <property type="entry name" value="Rrp44_CSD1"/>
</dbReference>
<comment type="similarity">
    <text evidence="2">Belongs to the RNR ribonuclease family.</text>
</comment>
<dbReference type="GO" id="GO:0071031">
    <property type="term" value="P:nuclear mRNA surveillance of mRNA 3'-end processing"/>
    <property type="evidence" value="ECO:0007669"/>
    <property type="project" value="TreeGrafter"/>
</dbReference>
<dbReference type="EMBL" id="VZTP01039682">
    <property type="protein sequence ID" value="NXT15548.1"/>
    <property type="molecule type" value="Genomic_DNA"/>
</dbReference>
<feature type="domain" description="RNB" evidence="12">
    <location>
        <begin position="187"/>
        <end position="446"/>
    </location>
</feature>
<dbReference type="Proteomes" id="UP000553798">
    <property type="component" value="Unassembled WGS sequence"/>
</dbReference>
<evidence type="ECO:0000256" key="9">
    <source>
        <dbReference type="ARBA" id="ARBA00023242"/>
    </source>
</evidence>
<dbReference type="PANTHER" id="PTHR23355:SF35">
    <property type="entry name" value="EXOSOME COMPLEX EXONUCLEASE RRP44"/>
    <property type="match status" value="1"/>
</dbReference>
<dbReference type="Pfam" id="PF00773">
    <property type="entry name" value="RNB"/>
    <property type="match status" value="2"/>
</dbReference>
<comment type="subcellular location">
    <subcellularLocation>
        <location evidence="1">Nucleus</location>
    </subcellularLocation>
</comment>
<dbReference type="Pfam" id="PF17216">
    <property type="entry name" value="Rrp44_CSD1"/>
    <property type="match status" value="1"/>
</dbReference>
<dbReference type="GO" id="GO:0000177">
    <property type="term" value="C:cytoplasmic exosome (RNase complex)"/>
    <property type="evidence" value="ECO:0007669"/>
    <property type="project" value="TreeGrafter"/>
</dbReference>
<keyword evidence="5" id="KW-0378">Hydrolase</keyword>
<accession>A0A7L3ACN9</accession>
<dbReference type="GO" id="GO:0003723">
    <property type="term" value="F:RNA binding"/>
    <property type="evidence" value="ECO:0007669"/>
    <property type="project" value="UniProtKB-KW"/>
</dbReference>
<keyword evidence="14" id="KW-1185">Reference proteome</keyword>
<dbReference type="GO" id="GO:0004519">
    <property type="term" value="F:endonuclease activity"/>
    <property type="evidence" value="ECO:0007669"/>
    <property type="project" value="TreeGrafter"/>
</dbReference>
<evidence type="ECO:0000259" key="12">
    <source>
        <dbReference type="SMART" id="SM00955"/>
    </source>
</evidence>
<gene>
    <name evidence="13" type="primary">Dis3</name>
    <name evidence="13" type="ORF">PRUFUL_R06974</name>
</gene>
<dbReference type="PROSITE" id="PS01175">
    <property type="entry name" value="RIBONUCLEASE_II"/>
    <property type="match status" value="1"/>
</dbReference>
<dbReference type="Gene3D" id="2.40.50.140">
    <property type="entry name" value="Nucleic acid-binding proteins"/>
    <property type="match status" value="1"/>
</dbReference>
<dbReference type="AlphaFoldDB" id="A0A7L3ACN9"/>
<evidence type="ECO:0000256" key="3">
    <source>
        <dbReference type="ARBA" id="ARBA00022552"/>
    </source>
</evidence>
<dbReference type="InterPro" id="IPR001900">
    <property type="entry name" value="RNase_II/R"/>
</dbReference>
<name>A0A7L3ACN9_9PASE</name>
<organism evidence="13 14">
    <name type="scientific">Prunella fulvescens</name>
    <name type="common">Brown accentor</name>
    <dbReference type="NCBI Taxonomy" id="670355"/>
    <lineage>
        <taxon>Eukaryota</taxon>
        <taxon>Metazoa</taxon>
        <taxon>Chordata</taxon>
        <taxon>Craniata</taxon>
        <taxon>Vertebrata</taxon>
        <taxon>Euteleostomi</taxon>
        <taxon>Archelosauria</taxon>
        <taxon>Archosauria</taxon>
        <taxon>Dinosauria</taxon>
        <taxon>Saurischia</taxon>
        <taxon>Theropoda</taxon>
        <taxon>Coelurosauria</taxon>
        <taxon>Aves</taxon>
        <taxon>Neognathae</taxon>
        <taxon>Neoaves</taxon>
        <taxon>Telluraves</taxon>
        <taxon>Australaves</taxon>
        <taxon>Passeriformes</taxon>
        <taxon>Passeroidea</taxon>
        <taxon>Prunellidae</taxon>
        <taxon>Prunella</taxon>
    </lineage>
</organism>
<dbReference type="InterPro" id="IPR033770">
    <property type="entry name" value="RRP44_S1"/>
</dbReference>
<dbReference type="InterPro" id="IPR050180">
    <property type="entry name" value="RNR_Ribonuclease"/>
</dbReference>
<dbReference type="GO" id="GO:0016075">
    <property type="term" value="P:rRNA catabolic process"/>
    <property type="evidence" value="ECO:0007669"/>
    <property type="project" value="TreeGrafter"/>
</dbReference>
<keyword evidence="7 13" id="KW-0269">Exonuclease</keyword>
<feature type="non-terminal residue" evidence="13">
    <location>
        <position position="542"/>
    </location>
</feature>
<evidence type="ECO:0000256" key="5">
    <source>
        <dbReference type="ARBA" id="ARBA00022801"/>
    </source>
</evidence>
<dbReference type="GO" id="GO:0000175">
    <property type="term" value="F:3'-5'-RNA exonuclease activity"/>
    <property type="evidence" value="ECO:0007669"/>
    <property type="project" value="TreeGrafter"/>
</dbReference>
<dbReference type="Gene3D" id="2.40.50.700">
    <property type="match status" value="1"/>
</dbReference>
<evidence type="ECO:0000256" key="1">
    <source>
        <dbReference type="ARBA" id="ARBA00004123"/>
    </source>
</evidence>
<evidence type="ECO:0000256" key="2">
    <source>
        <dbReference type="ARBA" id="ARBA00005785"/>
    </source>
</evidence>
<sequence length="542" mass="61854">KHLNRAIHEDVVAVELLAKDEWVAPSSVVLQDDGQNEENIENEEEKENILKTSINKDMLRPTGRVVGIIKRNWRPYCGMLSKSQIKEARRHLFTPADRRIPRIRIETRQADTLEGQRIIVAIDGWPRNSRYPNGHFVKNLGSAGDKETETEVLLLEHDVPHQAFSQAVLSFLPKMPWSISEEDMKHREDLRHLNVCSVDPPGCTDIDDALHCRELGNGNLEVLYQSSNLLTSSFILQTRIDMVPELLSSNLCSLRSNVDRLAFSCIWEMNHKAEILKTKFTKSIINSKASLTYAEAQMRIDSATMNDDITTSLRGLNKLAKILKKKRIDNGGLTLASPEVRFHMDSETHDPIDLQTKELKYAFYLLLLSCTFTFPFPSALSPPPFFFLKVKRETSKFSQSVYFCSGMDNDFHHYGLASPIYTHFTSPIRRYADIIVHRLLAVAIGADSTYPALTDKHKLAEMCKNLNYRHKMAQYAQRASVAFHTQLFFKTKGVVNEDAYILFVRKNAIVVLIPKYGLEGTVFFEEKDKPTPKLEYNSEVCS</sequence>
<dbReference type="InterPro" id="IPR012340">
    <property type="entry name" value="NA-bd_OB-fold"/>
</dbReference>
<protein>
    <recommendedName>
        <fullName evidence="10">Protein DIS3 homolog</fullName>
    </recommendedName>
    <alternativeName>
        <fullName evidence="11">Ribosomal RNA-processing protein 44</fullName>
    </alternativeName>
</protein>
<comment type="caution">
    <text evidence="13">The sequence shown here is derived from an EMBL/GenBank/DDBJ whole genome shotgun (WGS) entry which is preliminary data.</text>
</comment>
<evidence type="ECO:0000256" key="7">
    <source>
        <dbReference type="ARBA" id="ARBA00022839"/>
    </source>
</evidence>
<evidence type="ECO:0000256" key="11">
    <source>
        <dbReference type="ARBA" id="ARBA00077930"/>
    </source>
</evidence>